<dbReference type="InterPro" id="IPR029044">
    <property type="entry name" value="Nucleotide-diphossugar_trans"/>
</dbReference>
<dbReference type="SUPFAM" id="SSF53448">
    <property type="entry name" value="Nucleotide-diphospho-sugar transferases"/>
    <property type="match status" value="1"/>
</dbReference>
<protein>
    <submittedName>
        <fullName evidence="2">Glycosyltransferase family 2 protein</fullName>
    </submittedName>
</protein>
<evidence type="ECO:0000259" key="1">
    <source>
        <dbReference type="Pfam" id="PF00535"/>
    </source>
</evidence>
<dbReference type="InterPro" id="IPR050834">
    <property type="entry name" value="Glycosyltransf_2"/>
</dbReference>
<gene>
    <name evidence="2" type="ORF">K4G66_15390</name>
</gene>
<name>A0AA49JK25_9BACT</name>
<sequence length="296" mass="35014">MIKYSISVLIPVYNRKDALIRAIESVLNQTYQPDEIIIADDASDYDIDTFIKEEHPAIASKVKVVRGAVNKGVSGARNLAFQHSTGDLIALLDSDDSWHPEKLKKQLALFEEAPTTDVVSCRQWIVRGNEKREQKKELYQADLFDHLTSDWHPPNPSTLLLRRKYLELVPFNENIRYLEDLDWWLTFALLEPKIQYVDELLMYYFINEENRLSYTAYEERFKKIEIILSLWKERITKHKGSQQYRVFKEYLLTYNAIDAFVVNARKKNATLMVRIFFKYLWNKKKFYQLLISKAQS</sequence>
<reference evidence="2" key="2">
    <citation type="journal article" date="2024" name="Antonie Van Leeuwenhoek">
        <title>Roseihalotalea indica gen. nov., sp. nov., a halophilic Bacteroidetes from mesopelagic Southwest Indian Ocean with higher carbohydrate metabolic potential.</title>
        <authorList>
            <person name="Chen B."/>
            <person name="Zhang M."/>
            <person name="Lin D."/>
            <person name="Ye J."/>
            <person name="Tang K."/>
        </authorList>
    </citation>
    <scope>NUCLEOTIDE SEQUENCE</scope>
    <source>
        <strain evidence="2">TK19036</strain>
    </source>
</reference>
<accession>A0AA49JK25</accession>
<feature type="domain" description="Glycosyltransferase 2-like" evidence="1">
    <location>
        <begin position="7"/>
        <end position="166"/>
    </location>
</feature>
<dbReference type="Pfam" id="PF00535">
    <property type="entry name" value="Glycos_transf_2"/>
    <property type="match status" value="1"/>
</dbReference>
<dbReference type="PANTHER" id="PTHR43685">
    <property type="entry name" value="GLYCOSYLTRANSFERASE"/>
    <property type="match status" value="1"/>
</dbReference>
<dbReference type="EMBL" id="CP120682">
    <property type="protein sequence ID" value="WKN40077.1"/>
    <property type="molecule type" value="Genomic_DNA"/>
</dbReference>
<dbReference type="CDD" id="cd00761">
    <property type="entry name" value="Glyco_tranf_GTA_type"/>
    <property type="match status" value="1"/>
</dbReference>
<reference evidence="2" key="1">
    <citation type="journal article" date="2023" name="Comput. Struct. Biotechnol. J.">
        <title>Discovery of a novel marine Bacteroidetes with a rich repertoire of carbohydrate-active enzymes.</title>
        <authorList>
            <person name="Chen B."/>
            <person name="Liu G."/>
            <person name="Chen Q."/>
            <person name="Wang H."/>
            <person name="Liu L."/>
            <person name="Tang K."/>
        </authorList>
    </citation>
    <scope>NUCLEOTIDE SEQUENCE</scope>
    <source>
        <strain evidence="2">TK19036</strain>
    </source>
</reference>
<dbReference type="Gene3D" id="3.90.550.10">
    <property type="entry name" value="Spore Coat Polysaccharide Biosynthesis Protein SpsA, Chain A"/>
    <property type="match status" value="1"/>
</dbReference>
<proteinExistence type="predicted"/>
<organism evidence="2">
    <name type="scientific">Roseihalotalea indica</name>
    <dbReference type="NCBI Taxonomy" id="2867963"/>
    <lineage>
        <taxon>Bacteria</taxon>
        <taxon>Pseudomonadati</taxon>
        <taxon>Bacteroidota</taxon>
        <taxon>Cytophagia</taxon>
        <taxon>Cytophagales</taxon>
        <taxon>Catalimonadaceae</taxon>
        <taxon>Roseihalotalea</taxon>
    </lineage>
</organism>
<dbReference type="InterPro" id="IPR001173">
    <property type="entry name" value="Glyco_trans_2-like"/>
</dbReference>
<dbReference type="AlphaFoldDB" id="A0AA49JK25"/>
<evidence type="ECO:0000313" key="2">
    <source>
        <dbReference type="EMBL" id="WKN40077.1"/>
    </source>
</evidence>
<dbReference type="PANTHER" id="PTHR43685:SF2">
    <property type="entry name" value="GLYCOSYLTRANSFERASE 2-LIKE DOMAIN-CONTAINING PROTEIN"/>
    <property type="match status" value="1"/>
</dbReference>